<comment type="caution">
    <text evidence="3">The sequence shown here is derived from an EMBL/GenBank/DDBJ whole genome shotgun (WGS) entry which is preliminary data.</text>
</comment>
<keyword evidence="2" id="KW-0472">Membrane</keyword>
<evidence type="ECO:0000313" key="4">
    <source>
        <dbReference type="Proteomes" id="UP001499843"/>
    </source>
</evidence>
<evidence type="ECO:0000256" key="2">
    <source>
        <dbReference type="SAM" id="Phobius"/>
    </source>
</evidence>
<dbReference type="Proteomes" id="UP001499843">
    <property type="component" value="Unassembled WGS sequence"/>
</dbReference>
<keyword evidence="2" id="KW-0812">Transmembrane</keyword>
<keyword evidence="2" id="KW-1133">Transmembrane helix</keyword>
<accession>A0ABN3CM01</accession>
<evidence type="ECO:0008006" key="5">
    <source>
        <dbReference type="Google" id="ProtNLM"/>
    </source>
</evidence>
<proteinExistence type="predicted"/>
<protein>
    <recommendedName>
        <fullName evidence="5">WD40 repeat domain-containing protein</fullName>
    </recommendedName>
</protein>
<gene>
    <name evidence="3" type="ORF">GCM10009850_059360</name>
</gene>
<feature type="transmembrane region" description="Helical" evidence="2">
    <location>
        <begin position="42"/>
        <end position="61"/>
    </location>
</feature>
<evidence type="ECO:0000256" key="1">
    <source>
        <dbReference type="SAM" id="MobiDB-lite"/>
    </source>
</evidence>
<feature type="compositionally biased region" description="Low complexity" evidence="1">
    <location>
        <begin position="68"/>
        <end position="83"/>
    </location>
</feature>
<evidence type="ECO:0000313" key="3">
    <source>
        <dbReference type="EMBL" id="GAA2210477.1"/>
    </source>
</evidence>
<dbReference type="SUPFAM" id="SSF69304">
    <property type="entry name" value="Tricorn protease N-terminal domain"/>
    <property type="match status" value="1"/>
</dbReference>
<organism evidence="3 4">
    <name type="scientific">Nonomuraea monospora</name>
    <dbReference type="NCBI Taxonomy" id="568818"/>
    <lineage>
        <taxon>Bacteria</taxon>
        <taxon>Bacillati</taxon>
        <taxon>Actinomycetota</taxon>
        <taxon>Actinomycetes</taxon>
        <taxon>Streptosporangiales</taxon>
        <taxon>Streptosporangiaceae</taxon>
        <taxon>Nonomuraea</taxon>
    </lineage>
</organism>
<reference evidence="3 4" key="1">
    <citation type="journal article" date="2019" name="Int. J. Syst. Evol. Microbiol.">
        <title>The Global Catalogue of Microorganisms (GCM) 10K type strain sequencing project: providing services to taxonomists for standard genome sequencing and annotation.</title>
        <authorList>
            <consortium name="The Broad Institute Genomics Platform"/>
            <consortium name="The Broad Institute Genome Sequencing Center for Infectious Disease"/>
            <person name="Wu L."/>
            <person name="Ma J."/>
        </authorList>
    </citation>
    <scope>NUCLEOTIDE SEQUENCE [LARGE SCALE GENOMIC DNA]</scope>
    <source>
        <strain evidence="3 4">JCM 16114</strain>
    </source>
</reference>
<keyword evidence="4" id="KW-1185">Reference proteome</keyword>
<sequence length="440" mass="47635">MTDLEDKLSRVLSGAAERAPQALPGLAATVRTRHRRRRARTAAAYAAAAVVLVAGGAAVAVNNLGVSAAPQPAVGPTGPTGPTGEREQDEIPPPIEQVWPRAVHKIPAKLPDGRTYYPQLLLDDRTLLVMTGALDGSRQFLWTYDLGTGRPKRIAEIPPTKNSAIFADGVAAGDGAIVWWASYKEPGSRRVAKIWTVPATGGRPRLVSDVPLGDVMKQGHINGLAVAGSDVVFSYEKGGVYRVPLSGGTPRPVKGAERHHVLQWPWVGVHRGKAVFRDLLNVETGERREAVVKSGEEVRCGVERCWGVAIRYRTVKVERRRDSSGKEIKCGDRRCPATVRVADIVRRFVRDRDGSHEQALPAGFQQGDDAGLERFFKVSLNGPGNRPVLALFDAGTGRSADLGVRENARGVMSIPDGGLDRLMTYPIRNEMWVLDLAAIE</sequence>
<feature type="region of interest" description="Disordered" evidence="1">
    <location>
        <begin position="68"/>
        <end position="96"/>
    </location>
</feature>
<name>A0ABN3CM01_9ACTN</name>
<dbReference type="RefSeq" id="WP_344481376.1">
    <property type="nucleotide sequence ID" value="NZ_BAAAQX010000016.1"/>
</dbReference>
<dbReference type="EMBL" id="BAAAQX010000016">
    <property type="protein sequence ID" value="GAA2210477.1"/>
    <property type="molecule type" value="Genomic_DNA"/>
</dbReference>